<dbReference type="SUPFAM" id="SSF56973">
    <property type="entry name" value="Aerolisin/ETX pore-forming domain"/>
    <property type="match status" value="1"/>
</dbReference>
<dbReference type="PANTHER" id="PTHR39244:SF5">
    <property type="entry name" value="NATTERIN-3-LIKE"/>
    <property type="match status" value="1"/>
</dbReference>
<evidence type="ECO:0000313" key="3">
    <source>
        <dbReference type="EMBL" id="TYK24574.1"/>
    </source>
</evidence>
<dbReference type="CDD" id="cd20216">
    <property type="entry name" value="PFM_HFR-2-like"/>
    <property type="match status" value="1"/>
</dbReference>
<evidence type="ECO:0000313" key="2">
    <source>
        <dbReference type="EMBL" id="KAA0039927.1"/>
    </source>
</evidence>
<protein>
    <recommendedName>
        <fullName evidence="1">Agglutinin domain-containing protein</fullName>
    </recommendedName>
</protein>
<dbReference type="Proteomes" id="UP000321393">
    <property type="component" value="Unassembled WGS sequence"/>
</dbReference>
<dbReference type="AlphaFoldDB" id="A0A5D3DLV2"/>
<evidence type="ECO:0000313" key="5">
    <source>
        <dbReference type="Proteomes" id="UP000321947"/>
    </source>
</evidence>
<dbReference type="InterPro" id="IPR053237">
    <property type="entry name" value="Natterin_C"/>
</dbReference>
<feature type="domain" description="Agglutinin" evidence="1">
    <location>
        <begin position="162"/>
        <end position="301"/>
    </location>
</feature>
<dbReference type="OrthoDB" id="4948898at2759"/>
<dbReference type="Pfam" id="PF07468">
    <property type="entry name" value="Agglutinin"/>
    <property type="match status" value="2"/>
</dbReference>
<comment type="caution">
    <text evidence="3">The sequence shown here is derived from an EMBL/GenBank/DDBJ whole genome shotgun (WGS) entry which is preliminary data.</text>
</comment>
<dbReference type="PANTHER" id="PTHR39244">
    <property type="entry name" value="NATTERIN-4"/>
    <property type="match status" value="1"/>
</dbReference>
<accession>A0A5D3DLV2</accession>
<dbReference type="InterPro" id="IPR036242">
    <property type="entry name" value="Agglutinin_dom_sf"/>
</dbReference>
<dbReference type="InterPro" id="IPR008998">
    <property type="entry name" value="Agglutinin"/>
</dbReference>
<name>A0A5D3DLV2_CUCMM</name>
<organism evidence="3 5">
    <name type="scientific">Cucumis melo var. makuwa</name>
    <name type="common">Oriental melon</name>
    <dbReference type="NCBI Taxonomy" id="1194695"/>
    <lineage>
        <taxon>Eukaryota</taxon>
        <taxon>Viridiplantae</taxon>
        <taxon>Streptophyta</taxon>
        <taxon>Embryophyta</taxon>
        <taxon>Tracheophyta</taxon>
        <taxon>Spermatophyta</taxon>
        <taxon>Magnoliopsida</taxon>
        <taxon>eudicotyledons</taxon>
        <taxon>Gunneridae</taxon>
        <taxon>Pentapetalae</taxon>
        <taxon>rosids</taxon>
        <taxon>fabids</taxon>
        <taxon>Cucurbitales</taxon>
        <taxon>Cucurbitaceae</taxon>
        <taxon>Benincaseae</taxon>
        <taxon>Cucumis</taxon>
    </lineage>
</organism>
<evidence type="ECO:0000313" key="4">
    <source>
        <dbReference type="Proteomes" id="UP000321393"/>
    </source>
</evidence>
<sequence length="477" mass="54367">MEELPKFIGLQCKNYNNKYLRYVYEDNEAHGLQQFSSDTVVSGYAKFQVEKAKMGKGYVHIRSLYNNKYWVRRSPTEFWITANADEPDENEFTWTCTLFEPIPVDGCNNSGFTIRLRHVNLSHYLCLWRIPPPYEACMFAASPDHDESRLDIFTVFDWDSLFVLPKFIAFKGDNGKYLRKNRFQGMNYLTFDMSDISDSDVKNKVFPTSFGDGTVAIESVSYDNFWSREHCDHWVVAGSCNCNANDPNSFFFPVKISKNVVALRNLGDNLFCKRYDDKGVVDGLSAISPTITLEAKLEVYELVSQRAIGDVEFHLLDGRIYDKKVITVATGFAENRSDQPDVIAVKLSYNNTRVSAWSSTVSVKLNVETCVIESSIPIIFEETLAIGPESFSGEYDWGEDKNLTKKVETVHKVLVQPCSKVRVNLVATQASYDVPFSYTQNDTLISSNLITTYKMEDGIYKGVNIYNFKFEETDCGC</sequence>
<dbReference type="Gene3D" id="2.170.15.10">
    <property type="entry name" value="Proaerolysin, chain A, domain 3"/>
    <property type="match status" value="1"/>
</dbReference>
<reference evidence="4 5" key="1">
    <citation type="submission" date="2019-08" db="EMBL/GenBank/DDBJ databases">
        <title>Draft genome sequences of two oriental melons (Cucumis melo L. var makuwa).</title>
        <authorList>
            <person name="Kwon S.-Y."/>
        </authorList>
    </citation>
    <scope>NUCLEOTIDE SEQUENCE [LARGE SCALE GENOMIC DNA]</scope>
    <source>
        <strain evidence="5">cv. Chang Bougi</strain>
        <strain evidence="4">cv. SW 3</strain>
        <tissue evidence="3">Leaf</tissue>
    </source>
</reference>
<dbReference type="EMBL" id="SSTD01003912">
    <property type="protein sequence ID" value="TYK24574.1"/>
    <property type="molecule type" value="Genomic_DNA"/>
</dbReference>
<dbReference type="Gene3D" id="2.80.10.50">
    <property type="match status" value="2"/>
</dbReference>
<dbReference type="EMBL" id="SSTE01018075">
    <property type="protein sequence ID" value="KAA0039927.1"/>
    <property type="molecule type" value="Genomic_DNA"/>
</dbReference>
<dbReference type="SUPFAM" id="SSF50382">
    <property type="entry name" value="Agglutinin"/>
    <property type="match status" value="2"/>
</dbReference>
<dbReference type="SMART" id="SM00791">
    <property type="entry name" value="Agglutinin"/>
    <property type="match status" value="2"/>
</dbReference>
<proteinExistence type="predicted"/>
<dbReference type="CDD" id="cd00257">
    <property type="entry name" value="beta-trefoil_FSCN-like"/>
    <property type="match status" value="1"/>
</dbReference>
<feature type="domain" description="Agglutinin" evidence="1">
    <location>
        <begin position="2"/>
        <end position="157"/>
    </location>
</feature>
<evidence type="ECO:0000259" key="1">
    <source>
        <dbReference type="SMART" id="SM00791"/>
    </source>
</evidence>
<dbReference type="Proteomes" id="UP000321947">
    <property type="component" value="Unassembled WGS sequence"/>
</dbReference>
<gene>
    <name evidence="3" type="ORF">E5676_scaffold266G001190</name>
    <name evidence="2" type="ORF">E6C27_scaffold122G002070</name>
</gene>